<gene>
    <name evidence="3" type="ORF">M427DRAFT_51322</name>
</gene>
<feature type="domain" description="CRAL-TRIO" evidence="2">
    <location>
        <begin position="204"/>
        <end position="430"/>
    </location>
</feature>
<feature type="region of interest" description="Disordered" evidence="1">
    <location>
        <begin position="334"/>
        <end position="406"/>
    </location>
</feature>
<accession>A0A139AYY7</accession>
<dbReference type="CDD" id="cd00170">
    <property type="entry name" value="SEC14"/>
    <property type="match status" value="1"/>
</dbReference>
<evidence type="ECO:0000259" key="2">
    <source>
        <dbReference type="PROSITE" id="PS50191"/>
    </source>
</evidence>
<evidence type="ECO:0000313" key="3">
    <source>
        <dbReference type="EMBL" id="KXS21951.1"/>
    </source>
</evidence>
<dbReference type="Gene3D" id="3.40.525.10">
    <property type="entry name" value="CRAL-TRIO lipid binding domain"/>
    <property type="match status" value="1"/>
</dbReference>
<feature type="compositionally biased region" description="Gly residues" evidence="1">
    <location>
        <begin position="396"/>
        <end position="405"/>
    </location>
</feature>
<dbReference type="AlphaFoldDB" id="A0A139AYY7"/>
<organism evidence="3 4">
    <name type="scientific">Gonapodya prolifera (strain JEL478)</name>
    <name type="common">Monoblepharis prolifera</name>
    <dbReference type="NCBI Taxonomy" id="1344416"/>
    <lineage>
        <taxon>Eukaryota</taxon>
        <taxon>Fungi</taxon>
        <taxon>Fungi incertae sedis</taxon>
        <taxon>Chytridiomycota</taxon>
        <taxon>Chytridiomycota incertae sedis</taxon>
        <taxon>Monoblepharidomycetes</taxon>
        <taxon>Monoblepharidales</taxon>
        <taxon>Gonapodyaceae</taxon>
        <taxon>Gonapodya</taxon>
    </lineage>
</organism>
<dbReference type="InterPro" id="IPR052578">
    <property type="entry name" value="PI_Transfer_CRAL-TRIO"/>
</dbReference>
<dbReference type="InterPro" id="IPR036865">
    <property type="entry name" value="CRAL-TRIO_dom_sf"/>
</dbReference>
<dbReference type="Pfam" id="PF00650">
    <property type="entry name" value="CRAL_TRIO"/>
    <property type="match status" value="1"/>
</dbReference>
<proteinExistence type="predicted"/>
<dbReference type="InterPro" id="IPR001251">
    <property type="entry name" value="CRAL-TRIO_dom"/>
</dbReference>
<name>A0A139AYY7_GONPJ</name>
<dbReference type="EMBL" id="KQ965732">
    <property type="protein sequence ID" value="KXS21951.1"/>
    <property type="molecule type" value="Genomic_DNA"/>
</dbReference>
<evidence type="ECO:0000313" key="4">
    <source>
        <dbReference type="Proteomes" id="UP000070544"/>
    </source>
</evidence>
<dbReference type="InterPro" id="IPR036273">
    <property type="entry name" value="CRAL/TRIO_N_dom_sf"/>
</dbReference>
<protein>
    <recommendedName>
        <fullName evidence="2">CRAL-TRIO domain-containing protein</fullName>
    </recommendedName>
</protein>
<dbReference type="PROSITE" id="PS50191">
    <property type="entry name" value="CRAL_TRIO"/>
    <property type="match status" value="1"/>
</dbReference>
<dbReference type="GO" id="GO:0008526">
    <property type="term" value="F:phosphatidylinositol transfer activity"/>
    <property type="evidence" value="ECO:0007669"/>
    <property type="project" value="TreeGrafter"/>
</dbReference>
<sequence length="449" mass="49428">MSSWFDTFVPPHANVQRRVTLPPSAGTQPFPTPAIAQAEHIASLPVTWIADSPAAEWTHLRPAHLFAQPKDRQALVPPHFPPRDLTPEQEAIVAGLRERVFGSSSSSSSSPSSAVGAGPESLGSGPPKGDGTNGTHPPPPTPETSGMLLPPGQDYAAEERKFWSEERLRQFCRAVKWSSVDAAARRAEATIKWRREYQPDRITLEEILPEVSGKNYTHGHDRWGRPIYVMRPEREQTKTYERQIRAVVFHIEFARRWCMLDGVEQIVVLLDFGSLNMFNAPPMASTRMFITVLESHYPEVLGMAHIVNPSWIVRTFLTVVSPFLDPVTKGKAHLVPGVKPRSSKSSSPSPTTDAPTPPSATSTSTASSWLPFRRTTPAPVEDADSKSSDAESTASGSGGLAGFGGTSRLEEYVDSDMVERDFGGTSRFDFDLVAWVDAIQETMKREPKY</sequence>
<dbReference type="SMART" id="SM00516">
    <property type="entry name" value="SEC14"/>
    <property type="match status" value="1"/>
</dbReference>
<evidence type="ECO:0000256" key="1">
    <source>
        <dbReference type="SAM" id="MobiDB-lite"/>
    </source>
</evidence>
<dbReference type="SUPFAM" id="SSF52087">
    <property type="entry name" value="CRAL/TRIO domain"/>
    <property type="match status" value="1"/>
</dbReference>
<reference evidence="3 4" key="1">
    <citation type="journal article" date="2015" name="Genome Biol. Evol.">
        <title>Phylogenomic analyses indicate that early fungi evolved digesting cell walls of algal ancestors of land plants.</title>
        <authorList>
            <person name="Chang Y."/>
            <person name="Wang S."/>
            <person name="Sekimoto S."/>
            <person name="Aerts A.L."/>
            <person name="Choi C."/>
            <person name="Clum A."/>
            <person name="LaButti K.M."/>
            <person name="Lindquist E.A."/>
            <person name="Yee Ngan C."/>
            <person name="Ohm R.A."/>
            <person name="Salamov A.A."/>
            <person name="Grigoriev I.V."/>
            <person name="Spatafora J.W."/>
            <person name="Berbee M.L."/>
        </authorList>
    </citation>
    <scope>NUCLEOTIDE SEQUENCE [LARGE SCALE GENOMIC DNA]</scope>
    <source>
        <strain evidence="3 4">JEL478</strain>
    </source>
</reference>
<dbReference type="PANTHER" id="PTHR45824">
    <property type="entry name" value="GH16843P"/>
    <property type="match status" value="1"/>
</dbReference>
<dbReference type="Proteomes" id="UP000070544">
    <property type="component" value="Unassembled WGS sequence"/>
</dbReference>
<feature type="compositionally biased region" description="Low complexity" evidence="1">
    <location>
        <begin position="103"/>
        <end position="113"/>
    </location>
</feature>
<feature type="compositionally biased region" description="Low complexity" evidence="1">
    <location>
        <begin position="343"/>
        <end position="368"/>
    </location>
</feature>
<dbReference type="SUPFAM" id="SSF46938">
    <property type="entry name" value="CRAL/TRIO N-terminal domain"/>
    <property type="match status" value="1"/>
</dbReference>
<feature type="region of interest" description="Disordered" evidence="1">
    <location>
        <begin position="102"/>
        <end position="152"/>
    </location>
</feature>
<dbReference type="OrthoDB" id="75724at2759"/>
<dbReference type="PANTHER" id="PTHR45824:SF29">
    <property type="entry name" value="GH16843P"/>
    <property type="match status" value="1"/>
</dbReference>
<keyword evidence="4" id="KW-1185">Reference proteome</keyword>